<gene>
    <name evidence="1" type="ORF">FQP34_15075</name>
</gene>
<name>A0A8B5XX49_9BACI</name>
<dbReference type="RefSeq" id="WP_144479079.1">
    <property type="nucleotide sequence ID" value="NZ_VNKI01000007.1"/>
</dbReference>
<dbReference type="AlphaFoldDB" id="A0A8B5XX49"/>
<accession>A0A8B5XX49</accession>
<organism evidence="1 2">
    <name type="scientific">Peribacillus simplex</name>
    <dbReference type="NCBI Taxonomy" id="1478"/>
    <lineage>
        <taxon>Bacteria</taxon>
        <taxon>Bacillati</taxon>
        <taxon>Bacillota</taxon>
        <taxon>Bacilli</taxon>
        <taxon>Bacillales</taxon>
        <taxon>Bacillaceae</taxon>
        <taxon>Peribacillus</taxon>
    </lineage>
</organism>
<protein>
    <submittedName>
        <fullName evidence="1">Uncharacterized protein</fullName>
    </submittedName>
</protein>
<comment type="caution">
    <text evidence="1">The sequence shown here is derived from an EMBL/GenBank/DDBJ whole genome shotgun (WGS) entry which is preliminary data.</text>
</comment>
<dbReference type="Proteomes" id="UP000317770">
    <property type="component" value="Unassembled WGS sequence"/>
</dbReference>
<reference evidence="1 2" key="1">
    <citation type="submission" date="2019-07" db="EMBL/GenBank/DDBJ databases">
        <title>Genome assembly of Bacillus simplex strain GGC-P6A.</title>
        <authorList>
            <person name="Jennings M.E."/>
            <person name="Barton H.A."/>
        </authorList>
    </citation>
    <scope>NUCLEOTIDE SEQUENCE [LARGE SCALE GENOMIC DNA]</scope>
    <source>
        <strain evidence="1 2">GGC-P6A</strain>
    </source>
</reference>
<evidence type="ECO:0000313" key="1">
    <source>
        <dbReference type="EMBL" id="TVX79508.1"/>
    </source>
</evidence>
<proteinExistence type="predicted"/>
<dbReference type="EMBL" id="VNKI01000007">
    <property type="protein sequence ID" value="TVX79508.1"/>
    <property type="molecule type" value="Genomic_DNA"/>
</dbReference>
<evidence type="ECO:0000313" key="2">
    <source>
        <dbReference type="Proteomes" id="UP000317770"/>
    </source>
</evidence>
<sequence length="126" mass="13926">MKSCQNIICRHNPFCDHNPFSGDKSSRCDKGKDKSHKTTLAPIGQACQTRREISEFLRTSIIGSIIGFTTTAEPFKPIFVELRSFDPVTGQVIVNDRAMGNFTINLSSICSVKTVCSVTTQRILNA</sequence>